<dbReference type="AlphaFoldDB" id="A0A0Q9YSR7"/>
<keyword evidence="4" id="KW-0460">Magnesium</keyword>
<name>A0A0Q9YSR7_9GAMM</name>
<dbReference type="SUPFAM" id="SSF56784">
    <property type="entry name" value="HAD-like"/>
    <property type="match status" value="1"/>
</dbReference>
<keyword evidence="6" id="KW-0378">Hydrolase</keyword>
<dbReference type="SFLD" id="SFLDG01129">
    <property type="entry name" value="C1.5:_HAD__Beta-PGM__Phosphata"/>
    <property type="match status" value="1"/>
</dbReference>
<dbReference type="Gene3D" id="1.10.150.240">
    <property type="entry name" value="Putative phosphatase, domain 2"/>
    <property type="match status" value="1"/>
</dbReference>
<dbReference type="OrthoDB" id="9800058at2"/>
<evidence type="ECO:0000313" key="8">
    <source>
        <dbReference type="Proteomes" id="UP000051497"/>
    </source>
</evidence>
<dbReference type="InterPro" id="IPR051600">
    <property type="entry name" value="Beta-PGM-like"/>
</dbReference>
<dbReference type="Proteomes" id="UP000051497">
    <property type="component" value="Unassembled WGS sequence"/>
</dbReference>
<dbReference type="Pfam" id="PF13419">
    <property type="entry name" value="HAD_2"/>
    <property type="match status" value="1"/>
</dbReference>
<proteinExistence type="inferred from homology"/>
<dbReference type="EMBL" id="LKAJ01000011">
    <property type="protein sequence ID" value="KRG20490.1"/>
    <property type="molecule type" value="Genomic_DNA"/>
</dbReference>
<evidence type="ECO:0000313" key="7">
    <source>
        <dbReference type="EMBL" id="MCS5712217.1"/>
    </source>
</evidence>
<keyword evidence="3" id="KW-0479">Metal-binding</keyword>
<dbReference type="EC" id="3.1.3.-" evidence="6"/>
<evidence type="ECO:0000256" key="1">
    <source>
        <dbReference type="ARBA" id="ARBA00001946"/>
    </source>
</evidence>
<dbReference type="NCBIfam" id="TIGR01509">
    <property type="entry name" value="HAD-SF-IA-v3"/>
    <property type="match status" value="1"/>
</dbReference>
<evidence type="ECO:0000313" key="6">
    <source>
        <dbReference type="EMBL" id="KRG20490.1"/>
    </source>
</evidence>
<sequence length="212" mass="23954">MKAIFFDLDDVLVFSERSHTKAWQLALPRYGVDPDLIDFQSLVGVSDSQQAQMFKEIFHIEEDAAAICEHKRLTFLEMTQHGFESAPGRNQFLENMTQKCIMGVVSSSPRSVIEPVLAVEGISDYFQFIIGHEDCVKHKPDPMPYQNALALTGLKPQEALVIEDSVSGITAAQRAMIPIFGLFKDQRPDQIVHHVQYYNNFIEIQDALIKVA</sequence>
<keyword evidence="5" id="KW-0119">Carbohydrate metabolism</keyword>
<dbReference type="SFLD" id="SFLDS00003">
    <property type="entry name" value="Haloacid_Dehalogenase"/>
    <property type="match status" value="1"/>
</dbReference>
<dbReference type="GO" id="GO:0046872">
    <property type="term" value="F:metal ion binding"/>
    <property type="evidence" value="ECO:0007669"/>
    <property type="project" value="UniProtKB-KW"/>
</dbReference>
<organism evidence="6">
    <name type="scientific">Candidatus Berkiella aquae</name>
    <dbReference type="NCBI Taxonomy" id="295108"/>
    <lineage>
        <taxon>Bacteria</taxon>
        <taxon>Pseudomonadati</taxon>
        <taxon>Pseudomonadota</taxon>
        <taxon>Gammaproteobacteria</taxon>
        <taxon>Candidatus Berkiellales</taxon>
        <taxon>Candidatus Berkiellaceae</taxon>
        <taxon>Candidatus Berkiella</taxon>
    </lineage>
</organism>
<dbReference type="PANTHER" id="PTHR46193:SF18">
    <property type="entry name" value="HEXITOL PHOSPHATASE B"/>
    <property type="match status" value="1"/>
</dbReference>
<dbReference type="GO" id="GO:0016787">
    <property type="term" value="F:hydrolase activity"/>
    <property type="evidence" value="ECO:0007669"/>
    <property type="project" value="UniProtKB-KW"/>
</dbReference>
<dbReference type="NCBIfam" id="TIGR01549">
    <property type="entry name" value="HAD-SF-IA-v1"/>
    <property type="match status" value="1"/>
</dbReference>
<evidence type="ECO:0000256" key="5">
    <source>
        <dbReference type="ARBA" id="ARBA00023277"/>
    </source>
</evidence>
<gene>
    <name evidence="6" type="primary">yqaB</name>
    <name evidence="7" type="ORF">HT99x_012305</name>
    <name evidence="6" type="ORF">HT99x_02420</name>
</gene>
<comment type="caution">
    <text evidence="6">The sequence shown here is derived from an EMBL/GenBank/DDBJ whole genome shotgun (WGS) entry which is preliminary data.</text>
</comment>
<evidence type="ECO:0000256" key="4">
    <source>
        <dbReference type="ARBA" id="ARBA00022842"/>
    </source>
</evidence>
<dbReference type="EMBL" id="LKAJ02000001">
    <property type="protein sequence ID" value="MCS5712217.1"/>
    <property type="molecule type" value="Genomic_DNA"/>
</dbReference>
<dbReference type="InterPro" id="IPR036412">
    <property type="entry name" value="HAD-like_sf"/>
</dbReference>
<dbReference type="Gene3D" id="3.40.50.1000">
    <property type="entry name" value="HAD superfamily/HAD-like"/>
    <property type="match status" value="1"/>
</dbReference>
<dbReference type="InterPro" id="IPR006439">
    <property type="entry name" value="HAD-SF_hydro_IA"/>
</dbReference>
<dbReference type="PANTHER" id="PTHR46193">
    <property type="entry name" value="6-PHOSPHOGLUCONATE PHOSPHATASE"/>
    <property type="match status" value="1"/>
</dbReference>
<dbReference type="CDD" id="cd07505">
    <property type="entry name" value="HAD_BPGM-like"/>
    <property type="match status" value="1"/>
</dbReference>
<evidence type="ECO:0000256" key="2">
    <source>
        <dbReference type="ARBA" id="ARBA00006171"/>
    </source>
</evidence>
<reference evidence="7" key="2">
    <citation type="journal article" date="2016" name="Genome Announc.">
        <title>Draft Genome Sequences of Two Novel Amoeba-Resistant Intranuclear Bacteria, 'Candidatus Berkiella cookevillensis' and 'Candidatus Berkiella aquae'.</title>
        <authorList>
            <person name="Mehari Y.T."/>
            <person name="Arivett B.A."/>
            <person name="Farone A.L."/>
            <person name="Gunderson J.H."/>
            <person name="Farone M.B."/>
        </authorList>
    </citation>
    <scope>NUCLEOTIDE SEQUENCE</scope>
    <source>
        <strain evidence="7">HT99</strain>
    </source>
</reference>
<comment type="cofactor">
    <cofactor evidence="1">
        <name>Mg(2+)</name>
        <dbReference type="ChEBI" id="CHEBI:18420"/>
    </cofactor>
</comment>
<keyword evidence="8" id="KW-1185">Reference proteome</keyword>
<evidence type="ECO:0000256" key="3">
    <source>
        <dbReference type="ARBA" id="ARBA00022723"/>
    </source>
</evidence>
<dbReference type="InterPro" id="IPR023214">
    <property type="entry name" value="HAD_sf"/>
</dbReference>
<accession>A0A0Q9YSR7</accession>
<comment type="similarity">
    <text evidence="2">Belongs to the HAD-like hydrolase superfamily. CbbY/CbbZ/Gph/YieH family.</text>
</comment>
<reference evidence="7" key="3">
    <citation type="submission" date="2021-06" db="EMBL/GenBank/DDBJ databases">
        <title>Genomic Description and Analysis of Intracellular Bacteria, Candidatus Berkiella cookevillensis and Candidatus Berkiella aquae.</title>
        <authorList>
            <person name="Kidane D.T."/>
            <person name="Mehari Y.T."/>
            <person name="Rice F.C."/>
            <person name="Arivett B.A."/>
            <person name="Farone A.L."/>
            <person name="Berk S.G."/>
            <person name="Farone M.B."/>
        </authorList>
    </citation>
    <scope>NUCLEOTIDE SEQUENCE</scope>
    <source>
        <strain evidence="7">HT99</strain>
    </source>
</reference>
<protein>
    <submittedName>
        <fullName evidence="6">Fructose-1-phosphate phosphatase YqaB</fullName>
        <ecNumber evidence="6">3.1.3.-</ecNumber>
    </submittedName>
    <submittedName>
        <fullName evidence="7">HAD family phosphatase</fullName>
    </submittedName>
</protein>
<dbReference type="STRING" id="295108.HT99x_02420"/>
<dbReference type="RefSeq" id="WP_075067031.1">
    <property type="nucleotide sequence ID" value="NZ_LKAJ02000001.1"/>
</dbReference>
<dbReference type="InterPro" id="IPR041492">
    <property type="entry name" value="HAD_2"/>
</dbReference>
<dbReference type="InterPro" id="IPR023198">
    <property type="entry name" value="PGP-like_dom2"/>
</dbReference>
<reference evidence="6" key="1">
    <citation type="submission" date="2015-09" db="EMBL/GenBank/DDBJ databases">
        <title>Draft Genome Sequences of Two Novel Amoeba-resistant Intranuclear Bacteria, Candidatus Berkiella cookevillensis and Candidatus Berkiella aquae.</title>
        <authorList>
            <person name="Mehari Y.T."/>
            <person name="Arivett B.A."/>
            <person name="Farone A.L."/>
            <person name="Gunderson J.H."/>
            <person name="Farone M.B."/>
        </authorList>
    </citation>
    <scope>NUCLEOTIDE SEQUENCE [LARGE SCALE GENOMIC DNA]</scope>
    <source>
        <strain evidence="6">HT99</strain>
    </source>
</reference>